<dbReference type="InterPro" id="IPR052159">
    <property type="entry name" value="Competence_DNA_uptake"/>
</dbReference>
<evidence type="ECO:0000313" key="1">
    <source>
        <dbReference type="EMBL" id="WNF21486.1"/>
    </source>
</evidence>
<organism evidence="1 2">
    <name type="scientific">Mesobacillus jeotgali</name>
    <dbReference type="NCBI Taxonomy" id="129985"/>
    <lineage>
        <taxon>Bacteria</taxon>
        <taxon>Bacillati</taxon>
        <taxon>Bacillota</taxon>
        <taxon>Bacilli</taxon>
        <taxon>Bacillales</taxon>
        <taxon>Bacillaceae</taxon>
        <taxon>Mesobacillus</taxon>
    </lineage>
</organism>
<sequence length="277" mass="31100">MKLLIAILAFMNWYYFPYESPSAPVEVEGVDVNLKRNELAFTFLAISDGEAALIQHANGENVLVNTGGKGTLKEIDRLLALFHVKQLSTIILTANTEQENLDPLIQKYNVRRIFTGKAGNQVLSETSIPTEVKVQSWKQGDLLKLMPGLTAEVIFDGEEENEGTDISFQFFHHQIFYVSSASHNSEQAFLEEPLRNVNIVKLPLFAAKGSFSDLLIEHLDPQLAIIFKSSSIKPDPDLVEMLHEAWIDVYFTKQHGTVTIKLTESTYDVITIASEEE</sequence>
<reference evidence="1 2" key="1">
    <citation type="submission" date="2023-09" db="EMBL/GenBank/DDBJ databases">
        <title>Microbial mechanism of fulvic acid promoting antimony reduction mineralization in rice fields.</title>
        <authorList>
            <person name="Chen G."/>
            <person name="Lan J."/>
        </authorList>
    </citation>
    <scope>NUCLEOTIDE SEQUENCE [LARGE SCALE GENOMIC DNA]</scope>
    <source>
        <strain evidence="1 2">PS1</strain>
    </source>
</reference>
<dbReference type="InterPro" id="IPR036866">
    <property type="entry name" value="RibonucZ/Hydroxyglut_hydro"/>
</dbReference>
<accession>A0ABY9VF35</accession>
<dbReference type="RefSeq" id="WP_311071320.1">
    <property type="nucleotide sequence ID" value="NZ_CP134494.1"/>
</dbReference>
<dbReference type="EMBL" id="CP134494">
    <property type="protein sequence ID" value="WNF21486.1"/>
    <property type="molecule type" value="Genomic_DNA"/>
</dbReference>
<gene>
    <name evidence="1" type="ORF">RH061_14945</name>
</gene>
<dbReference type="PANTHER" id="PTHR30619">
    <property type="entry name" value="DNA INTERNALIZATION/COMPETENCE PROTEIN COMEC/REC2"/>
    <property type="match status" value="1"/>
</dbReference>
<proteinExistence type="predicted"/>
<evidence type="ECO:0000313" key="2">
    <source>
        <dbReference type="Proteomes" id="UP001303324"/>
    </source>
</evidence>
<keyword evidence="1" id="KW-0067">ATP-binding</keyword>
<dbReference type="Gene3D" id="3.60.15.10">
    <property type="entry name" value="Ribonuclease Z/Hydroxyacylglutathione hydrolase-like"/>
    <property type="match status" value="1"/>
</dbReference>
<dbReference type="Proteomes" id="UP001303324">
    <property type="component" value="Chromosome"/>
</dbReference>
<dbReference type="SUPFAM" id="SSF56281">
    <property type="entry name" value="Metallo-hydrolase/oxidoreductase"/>
    <property type="match status" value="1"/>
</dbReference>
<name>A0ABY9VF35_9BACI</name>
<protein>
    <submittedName>
        <fullName evidence="1">ATP-dependent DNA helicase</fullName>
    </submittedName>
</protein>
<keyword evidence="1" id="KW-0347">Helicase</keyword>
<keyword evidence="1" id="KW-0547">Nucleotide-binding</keyword>
<keyword evidence="1" id="KW-0378">Hydrolase</keyword>
<dbReference type="GO" id="GO:0004386">
    <property type="term" value="F:helicase activity"/>
    <property type="evidence" value="ECO:0007669"/>
    <property type="project" value="UniProtKB-KW"/>
</dbReference>
<keyword evidence="2" id="KW-1185">Reference proteome</keyword>
<dbReference type="PANTHER" id="PTHR30619:SF1">
    <property type="entry name" value="RECOMBINATION PROTEIN 2"/>
    <property type="match status" value="1"/>
</dbReference>